<keyword evidence="1 2" id="KW-0732">Signal</keyword>
<protein>
    <submittedName>
        <fullName evidence="4">Antibiotic ABC transporter substrate-binding protein</fullName>
    </submittedName>
</protein>
<dbReference type="InterPro" id="IPR030678">
    <property type="entry name" value="Peptide/Ni-bd"/>
</dbReference>
<dbReference type="GO" id="GO:0015833">
    <property type="term" value="P:peptide transport"/>
    <property type="evidence" value="ECO:0007669"/>
    <property type="project" value="TreeGrafter"/>
</dbReference>
<dbReference type="Pfam" id="PF00496">
    <property type="entry name" value="SBP_bac_5"/>
    <property type="match status" value="1"/>
</dbReference>
<dbReference type="GO" id="GO:1904680">
    <property type="term" value="F:peptide transmembrane transporter activity"/>
    <property type="evidence" value="ECO:0007669"/>
    <property type="project" value="TreeGrafter"/>
</dbReference>
<evidence type="ECO:0000259" key="3">
    <source>
        <dbReference type="Pfam" id="PF00496"/>
    </source>
</evidence>
<evidence type="ECO:0000256" key="2">
    <source>
        <dbReference type="SAM" id="SignalP"/>
    </source>
</evidence>
<gene>
    <name evidence="4" type="ORF">TW81_06675</name>
</gene>
<comment type="caution">
    <text evidence="4">The sequence shown here is derived from an EMBL/GenBank/DDBJ whole genome shotgun (WGS) entry which is preliminary data.</text>
</comment>
<name>A0A0F4NPJ3_9VIBR</name>
<evidence type="ECO:0000313" key="5">
    <source>
        <dbReference type="Proteomes" id="UP000033673"/>
    </source>
</evidence>
<evidence type="ECO:0000256" key="1">
    <source>
        <dbReference type="ARBA" id="ARBA00022729"/>
    </source>
</evidence>
<dbReference type="SUPFAM" id="SSF53850">
    <property type="entry name" value="Periplasmic binding protein-like II"/>
    <property type="match status" value="1"/>
</dbReference>
<dbReference type="PATRIC" id="fig|579748.3.peg.1371"/>
<dbReference type="CDD" id="cd08497">
    <property type="entry name" value="MbnE-like"/>
    <property type="match status" value="1"/>
</dbReference>
<dbReference type="InterPro" id="IPR000914">
    <property type="entry name" value="SBP_5_dom"/>
</dbReference>
<keyword evidence="5" id="KW-1185">Reference proteome</keyword>
<dbReference type="Gene3D" id="3.10.105.10">
    <property type="entry name" value="Dipeptide-binding Protein, Domain 3"/>
    <property type="match status" value="1"/>
</dbReference>
<dbReference type="EMBL" id="JXXV01000012">
    <property type="protein sequence ID" value="KJY84001.1"/>
    <property type="molecule type" value="Genomic_DNA"/>
</dbReference>
<dbReference type="OrthoDB" id="9803988at2"/>
<reference evidence="4 5" key="1">
    <citation type="journal article" date="2015" name="BMC Genomics">
        <title>Genome mining reveals unlocked bioactive potential of marine Gram-negative bacteria.</title>
        <authorList>
            <person name="Machado H."/>
            <person name="Sonnenschein E.C."/>
            <person name="Melchiorsen J."/>
            <person name="Gram L."/>
        </authorList>
    </citation>
    <scope>NUCLEOTIDE SEQUENCE [LARGE SCALE GENOMIC DNA]</scope>
    <source>
        <strain evidence="4 5">S2757</strain>
    </source>
</reference>
<sequence length="606" mass="70228">MKILTQLVLSGVITASASFGAYADVIETTTLVGFGTAKYPENFSHFDYVNPNAPKYGKVTYGQMGTYDNFNRYASRGVAAAGTGQIYDTLMYSPSDEIDAYYPLIASNVRYSDDYMWLELDINPKARFHDGKPITAHDVAFTFDKFMTEGVPQYRSYYKDIKSVTALSDYVVRIDMSAPEREKLFSFAQSTRVLPKHYWQDRKFSEPLTEPPVGSSAYQITDYKPGQSVTYTLDKNYWAKDLPVNIGRNNFEQVQYDYYRDDTVMLEAFKAGEFDIRIESEPKFWENSYTGANFDKGYIKKEVIPHQQPQQADGFVFNIQADMFKDAKVREAINYALDFEWMNKNLFYNENSRTRSYFQNTDYEATGLPSDAELEVLAPIKDKVPARVFSEAYQPPRTDGSGRIRSQKRTALKLFKEAGWELKDKVMTNSKTGEPLSFELLIYNPNVETYAIPFQKNLKQMGVDMKIRTVDRTQYVKRLRDRDFDMVSSRFFANPYPSSSLMIVWNSKFIDSTYNTAGVIDPAVDYLTEEIAKNQQDPDKLLALGRGLDRVLQWNFYMVPQWHYSNYRVATWDKFERPEVRPEYDLGIDTWWVSQEKAAKLPEKRR</sequence>
<organism evidence="4 5">
    <name type="scientific">Vibrio galatheae</name>
    <dbReference type="NCBI Taxonomy" id="579748"/>
    <lineage>
        <taxon>Bacteria</taxon>
        <taxon>Pseudomonadati</taxon>
        <taxon>Pseudomonadota</taxon>
        <taxon>Gammaproteobacteria</taxon>
        <taxon>Vibrionales</taxon>
        <taxon>Vibrionaceae</taxon>
        <taxon>Vibrio</taxon>
    </lineage>
</organism>
<feature type="chain" id="PRO_5002473067" evidence="2">
    <location>
        <begin position="24"/>
        <end position="606"/>
    </location>
</feature>
<dbReference type="Gene3D" id="3.40.190.10">
    <property type="entry name" value="Periplasmic binding protein-like II"/>
    <property type="match status" value="1"/>
</dbReference>
<feature type="domain" description="Solute-binding protein family 5" evidence="3">
    <location>
        <begin position="101"/>
        <end position="508"/>
    </location>
</feature>
<dbReference type="STRING" id="579748.TW81_06675"/>
<dbReference type="FunFam" id="3.10.105.10:FF:000005">
    <property type="entry name" value="ABC transporter substrate-binding protein"/>
    <property type="match status" value="1"/>
</dbReference>
<dbReference type="InterPro" id="IPR039424">
    <property type="entry name" value="SBP_5"/>
</dbReference>
<dbReference type="GO" id="GO:0043190">
    <property type="term" value="C:ATP-binding cassette (ABC) transporter complex"/>
    <property type="evidence" value="ECO:0007669"/>
    <property type="project" value="InterPro"/>
</dbReference>
<proteinExistence type="predicted"/>
<dbReference type="GO" id="GO:0042884">
    <property type="term" value="P:microcin transport"/>
    <property type="evidence" value="ECO:0007669"/>
    <property type="project" value="TreeGrafter"/>
</dbReference>
<dbReference type="PIRSF" id="PIRSF002741">
    <property type="entry name" value="MppA"/>
    <property type="match status" value="1"/>
</dbReference>
<dbReference type="PANTHER" id="PTHR30290:SF64">
    <property type="entry name" value="ABC TRANSPORTER PERIPLASMIC BINDING PROTEIN"/>
    <property type="match status" value="1"/>
</dbReference>
<dbReference type="GO" id="GO:0030288">
    <property type="term" value="C:outer membrane-bounded periplasmic space"/>
    <property type="evidence" value="ECO:0007669"/>
    <property type="project" value="TreeGrafter"/>
</dbReference>
<dbReference type="PANTHER" id="PTHR30290">
    <property type="entry name" value="PERIPLASMIC BINDING COMPONENT OF ABC TRANSPORTER"/>
    <property type="match status" value="1"/>
</dbReference>
<dbReference type="Proteomes" id="UP000033673">
    <property type="component" value="Unassembled WGS sequence"/>
</dbReference>
<dbReference type="RefSeq" id="WP_045954921.1">
    <property type="nucleotide sequence ID" value="NZ_JXXV01000012.1"/>
</dbReference>
<dbReference type="AlphaFoldDB" id="A0A0F4NPJ3"/>
<evidence type="ECO:0000313" key="4">
    <source>
        <dbReference type="EMBL" id="KJY84001.1"/>
    </source>
</evidence>
<accession>A0A0F4NPJ3</accession>
<feature type="signal peptide" evidence="2">
    <location>
        <begin position="1"/>
        <end position="23"/>
    </location>
</feature>